<keyword evidence="2" id="KW-1185">Reference proteome</keyword>
<dbReference type="STRING" id="497965.Cyan7822_5368"/>
<proteinExistence type="predicted"/>
<gene>
    <name evidence="1" type="ordered locus">Cyan7822_5368</name>
</gene>
<dbReference type="HOGENOM" id="CLU_3078993_0_0_3"/>
<protein>
    <submittedName>
        <fullName evidence="1">Uncharacterized protein</fullName>
    </submittedName>
</protein>
<evidence type="ECO:0000313" key="2">
    <source>
        <dbReference type="Proteomes" id="UP000008206"/>
    </source>
</evidence>
<sequence length="52" mass="6042">MAQEEAFDLDLYDEASNLDEEIDGQAKTKIIKLKRTKVCKSFTYHVEARSVY</sequence>
<accession>E0U842</accession>
<organism evidence="1 2">
    <name type="scientific">Gloeothece verrucosa (strain PCC 7822)</name>
    <name type="common">Cyanothece sp. (strain PCC 7822)</name>
    <dbReference type="NCBI Taxonomy" id="497965"/>
    <lineage>
        <taxon>Bacteria</taxon>
        <taxon>Bacillati</taxon>
        <taxon>Cyanobacteriota</taxon>
        <taxon>Cyanophyceae</taxon>
        <taxon>Oscillatoriophycideae</taxon>
        <taxon>Chroococcales</taxon>
        <taxon>Aphanothecaceae</taxon>
        <taxon>Gloeothece</taxon>
        <taxon>Gloeothece verrucosa</taxon>
    </lineage>
</organism>
<dbReference type="Proteomes" id="UP000008206">
    <property type="component" value="Chromosome"/>
</dbReference>
<reference evidence="2" key="1">
    <citation type="journal article" date="2011" name="MBio">
        <title>Novel metabolic attributes of the genus Cyanothece, comprising a group of unicellular nitrogen-fixing Cyanobacteria.</title>
        <authorList>
            <person name="Bandyopadhyay A."/>
            <person name="Elvitigala T."/>
            <person name="Welsh E."/>
            <person name="Stockel J."/>
            <person name="Liberton M."/>
            <person name="Min H."/>
            <person name="Sherman L.A."/>
            <person name="Pakrasi H.B."/>
        </authorList>
    </citation>
    <scope>NUCLEOTIDE SEQUENCE [LARGE SCALE GENOMIC DNA]</scope>
    <source>
        <strain evidence="2">PCC 7822</strain>
    </source>
</reference>
<dbReference type="KEGG" id="cyj:Cyan7822_5368"/>
<evidence type="ECO:0000313" key="1">
    <source>
        <dbReference type="EMBL" id="ADN17247.1"/>
    </source>
</evidence>
<dbReference type="RefSeq" id="WP_013325285.1">
    <property type="nucleotide sequence ID" value="NC_014501.1"/>
</dbReference>
<dbReference type="EMBL" id="CP002198">
    <property type="protein sequence ID" value="ADN17247.1"/>
    <property type="molecule type" value="Genomic_DNA"/>
</dbReference>
<dbReference type="AlphaFoldDB" id="E0U842"/>
<name>E0U842_GLOV7</name>